<dbReference type="GO" id="GO:0009249">
    <property type="term" value="P:protein lipoylation"/>
    <property type="evidence" value="ECO:0007669"/>
    <property type="project" value="InterPro"/>
</dbReference>
<dbReference type="Gene3D" id="3.30.390.50">
    <property type="entry name" value="CO dehydrogenase flavoprotein, C-terminal domain"/>
    <property type="match status" value="1"/>
</dbReference>
<dbReference type="GO" id="GO:0016979">
    <property type="term" value="F:lipoate-protein ligase activity"/>
    <property type="evidence" value="ECO:0007669"/>
    <property type="project" value="UniProtKB-EC"/>
</dbReference>
<keyword evidence="5" id="KW-0547">Nucleotide-binding</keyword>
<dbReference type="AlphaFoldDB" id="A0A430B6C8"/>
<dbReference type="UniPathway" id="UPA00537">
    <property type="reaction ID" value="UER00594"/>
</dbReference>
<dbReference type="SUPFAM" id="SSF82649">
    <property type="entry name" value="SufE/NifU"/>
    <property type="match status" value="1"/>
</dbReference>
<evidence type="ECO:0000256" key="6">
    <source>
        <dbReference type="ARBA" id="ARBA00022840"/>
    </source>
</evidence>
<dbReference type="OrthoDB" id="9788148at2"/>
<dbReference type="PANTHER" id="PTHR12561:SF3">
    <property type="entry name" value="LIPOYLTRANSFERASE 1, MITOCHONDRIAL"/>
    <property type="match status" value="1"/>
</dbReference>
<dbReference type="NCBIfam" id="TIGR00545">
    <property type="entry name" value="lipoyltrans"/>
    <property type="match status" value="1"/>
</dbReference>
<dbReference type="GO" id="GO:0005737">
    <property type="term" value="C:cytoplasm"/>
    <property type="evidence" value="ECO:0007669"/>
    <property type="project" value="TreeGrafter"/>
</dbReference>
<organism evidence="9 10">
    <name type="scientific">Vagococcus carniphilus</name>
    <dbReference type="NCBI Taxonomy" id="218144"/>
    <lineage>
        <taxon>Bacteria</taxon>
        <taxon>Bacillati</taxon>
        <taxon>Bacillota</taxon>
        <taxon>Bacilli</taxon>
        <taxon>Lactobacillales</taxon>
        <taxon>Enterococcaceae</taxon>
        <taxon>Vagococcus</taxon>
    </lineage>
</organism>
<gene>
    <name evidence="9" type="ORF">CBF28_05340</name>
</gene>
<evidence type="ECO:0000259" key="8">
    <source>
        <dbReference type="PROSITE" id="PS51733"/>
    </source>
</evidence>
<evidence type="ECO:0000256" key="2">
    <source>
        <dbReference type="ARBA" id="ARBA00005124"/>
    </source>
</evidence>
<keyword evidence="4" id="KW-0436">Ligase</keyword>
<dbReference type="GeneID" id="95581719"/>
<comment type="pathway">
    <text evidence="1">Protein modification; protein lipoylation via exogenous pathway; protein N(6)-(lipoyl)lysine from lipoate: step 2/2.</text>
</comment>
<dbReference type="PROSITE" id="PS51733">
    <property type="entry name" value="BPL_LPL_CATALYTIC"/>
    <property type="match status" value="1"/>
</dbReference>
<dbReference type="SUPFAM" id="SSF55681">
    <property type="entry name" value="Class II aaRS and biotin synthetases"/>
    <property type="match status" value="1"/>
</dbReference>
<evidence type="ECO:0000256" key="1">
    <source>
        <dbReference type="ARBA" id="ARBA00005085"/>
    </source>
</evidence>
<proteinExistence type="predicted"/>
<evidence type="ECO:0000256" key="7">
    <source>
        <dbReference type="ARBA" id="ARBA00048037"/>
    </source>
</evidence>
<dbReference type="Proteomes" id="UP000288028">
    <property type="component" value="Unassembled WGS sequence"/>
</dbReference>
<comment type="caution">
    <text evidence="9">The sequence shown here is derived from an EMBL/GenBank/DDBJ whole genome shotgun (WGS) entry which is preliminary data.</text>
</comment>
<dbReference type="EC" id="6.3.1.20" evidence="3"/>
<comment type="catalytic activity">
    <reaction evidence="7">
        <text>L-lysyl-[lipoyl-carrier protein] + (R)-lipoate + ATP = N(6)-[(R)-lipoyl]-L-lysyl-[lipoyl-carrier protein] + AMP + diphosphate + H(+)</text>
        <dbReference type="Rhea" id="RHEA:49288"/>
        <dbReference type="Rhea" id="RHEA-COMP:10500"/>
        <dbReference type="Rhea" id="RHEA-COMP:10502"/>
        <dbReference type="ChEBI" id="CHEBI:15378"/>
        <dbReference type="ChEBI" id="CHEBI:29969"/>
        <dbReference type="ChEBI" id="CHEBI:30616"/>
        <dbReference type="ChEBI" id="CHEBI:33019"/>
        <dbReference type="ChEBI" id="CHEBI:83088"/>
        <dbReference type="ChEBI" id="CHEBI:83099"/>
        <dbReference type="ChEBI" id="CHEBI:456215"/>
        <dbReference type="EC" id="6.3.1.20"/>
    </reaction>
</comment>
<dbReference type="Pfam" id="PF10437">
    <property type="entry name" value="Lip_prot_lig_C"/>
    <property type="match status" value="1"/>
</dbReference>
<evidence type="ECO:0000256" key="4">
    <source>
        <dbReference type="ARBA" id="ARBA00022598"/>
    </source>
</evidence>
<dbReference type="CDD" id="cd16443">
    <property type="entry name" value="LplA"/>
    <property type="match status" value="1"/>
</dbReference>
<dbReference type="PANTHER" id="PTHR12561">
    <property type="entry name" value="LIPOATE-PROTEIN LIGASE"/>
    <property type="match status" value="1"/>
</dbReference>
<evidence type="ECO:0000313" key="9">
    <source>
        <dbReference type="EMBL" id="RSU15859.1"/>
    </source>
</evidence>
<keyword evidence="10" id="KW-1185">Reference proteome</keyword>
<protein>
    <recommendedName>
        <fullName evidence="3">lipoate--protein ligase</fullName>
        <ecNumber evidence="3">6.3.1.20</ecNumber>
    </recommendedName>
</protein>
<feature type="domain" description="BPL/LPL catalytic" evidence="8">
    <location>
        <begin position="26"/>
        <end position="217"/>
    </location>
</feature>
<dbReference type="RefSeq" id="WP_126792720.1">
    <property type="nucleotide sequence ID" value="NZ_CP060720.1"/>
</dbReference>
<keyword evidence="6" id="KW-0067">ATP-binding</keyword>
<evidence type="ECO:0000256" key="5">
    <source>
        <dbReference type="ARBA" id="ARBA00022741"/>
    </source>
</evidence>
<dbReference type="Gene3D" id="3.30.930.10">
    <property type="entry name" value="Bira Bifunctional Protein, Domain 2"/>
    <property type="match status" value="1"/>
</dbReference>
<dbReference type="GO" id="GO:0005524">
    <property type="term" value="F:ATP binding"/>
    <property type="evidence" value="ECO:0007669"/>
    <property type="project" value="UniProtKB-KW"/>
</dbReference>
<dbReference type="InterPro" id="IPR004143">
    <property type="entry name" value="BPL_LPL_catalytic"/>
</dbReference>
<sequence length="343" mass="39236">MLFHRMVSRDIRTNLATENYLMTHYQIDEPILLMYIQAPSLIVGRHQNIYDEINLSAAEADDVTITRRLSGGGAVYDDLGNISFGFVVDKSKVVFGDYVSIVEPIVKALKEMGVKDAKVNGRNDILIGDKKISGNAMYTKKNRMFSHGTLLHDVDLEKLPRYLNVSKEKLASKHIQSVSSRVTNIKPYLDREYQELSTEAFRDELIKKIYGVPDLSNISEKELFLTPNEELEIAKSVETIYGNQEWVFGHHQPYTTKQKAYIPSVGLLEARFQLKEGRIHLIDFLGDFFNQTELIGLRQILEGVYLTKRDVEKALETVDIQQYFANLTNEDFISFLVGEKNND</sequence>
<comment type="pathway">
    <text evidence="2">Protein modification; protein lipoylation via exogenous pathway; protein N(6)-(lipoyl)lysine from lipoate: step 1/2.</text>
</comment>
<dbReference type="Pfam" id="PF21948">
    <property type="entry name" value="LplA-B_cat"/>
    <property type="match status" value="1"/>
</dbReference>
<evidence type="ECO:0000256" key="3">
    <source>
        <dbReference type="ARBA" id="ARBA00012367"/>
    </source>
</evidence>
<dbReference type="EMBL" id="NGKB01000004">
    <property type="protein sequence ID" value="RSU15859.1"/>
    <property type="molecule type" value="Genomic_DNA"/>
</dbReference>
<dbReference type="InterPro" id="IPR004562">
    <property type="entry name" value="LipoylTrfase_LipoateP_Ligase"/>
</dbReference>
<dbReference type="InterPro" id="IPR019491">
    <property type="entry name" value="Lipoate_protein_ligase_C"/>
</dbReference>
<dbReference type="InterPro" id="IPR045864">
    <property type="entry name" value="aa-tRNA-synth_II/BPL/LPL"/>
</dbReference>
<evidence type="ECO:0000313" key="10">
    <source>
        <dbReference type="Proteomes" id="UP000288028"/>
    </source>
</evidence>
<reference evidence="9 10" key="1">
    <citation type="submission" date="2017-05" db="EMBL/GenBank/DDBJ databases">
        <title>Vagococcus spp. assemblies.</title>
        <authorList>
            <person name="Gulvik C.A."/>
        </authorList>
    </citation>
    <scope>NUCLEOTIDE SEQUENCE [LARGE SCALE GENOMIC DNA]</scope>
    <source>
        <strain evidence="9 10">SS1714</strain>
    </source>
</reference>
<dbReference type="GO" id="GO:0017118">
    <property type="term" value="F:lipoyltransferase activity"/>
    <property type="evidence" value="ECO:0007669"/>
    <property type="project" value="TreeGrafter"/>
</dbReference>
<name>A0A430B6C8_9ENTE</name>
<accession>A0A430B6C8</accession>